<name>A0A158G227_CABSO</name>
<dbReference type="Proteomes" id="UP000054893">
    <property type="component" value="Unassembled WGS sequence"/>
</dbReference>
<evidence type="ECO:0000313" key="3">
    <source>
        <dbReference type="Proteomes" id="UP000054893"/>
    </source>
</evidence>
<reference evidence="2 3" key="1">
    <citation type="submission" date="2016-01" db="EMBL/GenBank/DDBJ databases">
        <authorList>
            <person name="Oliw E.H."/>
        </authorList>
    </citation>
    <scope>NUCLEOTIDE SEQUENCE [LARGE SCALE GENOMIC DNA]</scope>
    <source>
        <strain evidence="2">LMG 22029</strain>
    </source>
</reference>
<evidence type="ECO:0000313" key="2">
    <source>
        <dbReference type="EMBL" id="SAL25927.1"/>
    </source>
</evidence>
<keyword evidence="1" id="KW-0472">Membrane</keyword>
<dbReference type="OrthoDB" id="9135385at2"/>
<proteinExistence type="predicted"/>
<evidence type="ECO:0008006" key="4">
    <source>
        <dbReference type="Google" id="ProtNLM"/>
    </source>
</evidence>
<keyword evidence="1" id="KW-0812">Transmembrane</keyword>
<evidence type="ECO:0000256" key="1">
    <source>
        <dbReference type="SAM" id="Phobius"/>
    </source>
</evidence>
<keyword evidence="1" id="KW-1133">Transmembrane helix</keyword>
<organism evidence="2 3">
    <name type="scientific">Caballeronia sordidicola</name>
    <name type="common">Burkholderia sordidicola</name>
    <dbReference type="NCBI Taxonomy" id="196367"/>
    <lineage>
        <taxon>Bacteria</taxon>
        <taxon>Pseudomonadati</taxon>
        <taxon>Pseudomonadota</taxon>
        <taxon>Betaproteobacteria</taxon>
        <taxon>Burkholderiales</taxon>
        <taxon>Burkholderiaceae</taxon>
        <taxon>Caballeronia</taxon>
    </lineage>
</organism>
<accession>A0A158G227</accession>
<gene>
    <name evidence="2" type="ORF">AWB64_02113</name>
</gene>
<sequence length="104" mass="11469">MAEPSYELMERLSRLEAESERLHVDLGGGGGDNGDMEIQRRLTALETRLDVVLPTLATKEDLQTLRADLHEALNAQTWKIIGSCALLVAVVFFIARFVVAAPHP</sequence>
<dbReference type="AlphaFoldDB" id="A0A158G227"/>
<dbReference type="RefSeq" id="WP_060818614.1">
    <property type="nucleotide sequence ID" value="NZ_FCOC02000004.1"/>
</dbReference>
<dbReference type="EMBL" id="FCOC02000004">
    <property type="protein sequence ID" value="SAL25927.1"/>
    <property type="molecule type" value="Genomic_DNA"/>
</dbReference>
<protein>
    <recommendedName>
        <fullName evidence="4">Transmembrane protein</fullName>
    </recommendedName>
</protein>
<feature type="transmembrane region" description="Helical" evidence="1">
    <location>
        <begin position="80"/>
        <end position="99"/>
    </location>
</feature>